<dbReference type="Gene3D" id="3.40.50.1000">
    <property type="entry name" value="HAD superfamily/HAD-like"/>
    <property type="match status" value="1"/>
</dbReference>
<organism evidence="5 6">
    <name type="scientific">Corynebacterium maris DSM 45190</name>
    <dbReference type="NCBI Taxonomy" id="1224163"/>
    <lineage>
        <taxon>Bacteria</taxon>
        <taxon>Bacillati</taxon>
        <taxon>Actinomycetota</taxon>
        <taxon>Actinomycetes</taxon>
        <taxon>Mycobacteriales</taxon>
        <taxon>Corynebacteriaceae</taxon>
        <taxon>Corynebacterium</taxon>
    </lineage>
</organism>
<dbReference type="KEGG" id="cmd:B841_02190"/>
<dbReference type="GO" id="GO:0004553">
    <property type="term" value="F:hydrolase activity, hydrolyzing O-glycosyl compounds"/>
    <property type="evidence" value="ECO:0007669"/>
    <property type="project" value="TreeGrafter"/>
</dbReference>
<keyword evidence="1" id="KW-0378">Hydrolase</keyword>
<evidence type="ECO:0000259" key="2">
    <source>
        <dbReference type="Pfam" id="PF03632"/>
    </source>
</evidence>
<dbReference type="NCBIfam" id="TIGR01509">
    <property type="entry name" value="HAD-SF-IA-v3"/>
    <property type="match status" value="1"/>
</dbReference>
<dbReference type="EMBL" id="CP003924">
    <property type="protein sequence ID" value="AGS33921.1"/>
    <property type="molecule type" value="Genomic_DNA"/>
</dbReference>
<dbReference type="PANTHER" id="PTHR11051">
    <property type="entry name" value="GLYCOSYL HYDROLASE-RELATED"/>
    <property type="match status" value="1"/>
</dbReference>
<dbReference type="InterPro" id="IPR023214">
    <property type="entry name" value="HAD_sf"/>
</dbReference>
<dbReference type="eggNOG" id="COG0637">
    <property type="taxonomic scope" value="Bacteria"/>
</dbReference>
<dbReference type="Gene3D" id="2.60.420.10">
    <property type="entry name" value="Maltose phosphorylase, domain 3"/>
    <property type="match status" value="1"/>
</dbReference>
<dbReference type="Pfam" id="PF03633">
    <property type="entry name" value="Glyco_hydro_65C"/>
    <property type="match status" value="1"/>
</dbReference>
<dbReference type="InterPro" id="IPR023198">
    <property type="entry name" value="PGP-like_dom2"/>
</dbReference>
<proteinExistence type="predicted"/>
<dbReference type="Pfam" id="PF03636">
    <property type="entry name" value="Glyco_hydro_65N"/>
    <property type="match status" value="1"/>
</dbReference>
<dbReference type="InterPro" id="IPR005194">
    <property type="entry name" value="Glyco_hydro_65_C"/>
</dbReference>
<dbReference type="Gene3D" id="1.50.10.10">
    <property type="match status" value="1"/>
</dbReference>
<dbReference type="Gene3D" id="1.10.150.240">
    <property type="entry name" value="Putative phosphatase, domain 2"/>
    <property type="match status" value="1"/>
</dbReference>
<feature type="domain" description="Glycoside hydrolase family 65 N-terminal" evidence="4">
    <location>
        <begin position="248"/>
        <end position="504"/>
    </location>
</feature>
<accession>S5TG72</accession>
<dbReference type="GO" id="GO:0030246">
    <property type="term" value="F:carbohydrate binding"/>
    <property type="evidence" value="ECO:0007669"/>
    <property type="project" value="InterPro"/>
</dbReference>
<dbReference type="SUPFAM" id="SSF74650">
    <property type="entry name" value="Galactose mutarotase-like"/>
    <property type="match status" value="1"/>
</dbReference>
<dbReference type="InterPro" id="IPR012341">
    <property type="entry name" value="6hp_glycosidase-like_sf"/>
</dbReference>
<sequence>MDGVITDTAAVHAVAWKRLFDDALLREGIDVEPFDAVEDYRAHVDGKAREQGVRSYLAARGVDIAEGTPEDAPGTFTVYGLAAEKQHHFDRELSVGGVRVFDDAVTLIRQLRDADVPVGLVTSSRNSVTVLNKAGLLDLFDVRVDGNTAIERNLPGKPRPDLFLHAAEQLSADPVATVVFEDARSGVEAAFAGRFGLIVGVARDGADGHDLWEAGADRVLRTIGTIDLTLGWDKSKGPRPDPHLLAFDDYDPENERHREALFGTGNGYWGSRASLPGTVDDGVHYPGTYLAGVYNRVQTDLTDTAGIIAETEHIINAPDWTYLRVTDKQGHRLLPSDDTLLDYRQELSMDTGISRRIIRRRDAEDRVTTVVVEQLQSMSDAHTAALRVIVHPENWSGAITVVSAVNGDVRNRNVTDDHSLETRHLSTPVKHHLDGRTVLLETQTKQSDVDIAIATRTTVRPSFGAPVNGTEADDAWLVGQSFTVDAMAGRDVVIEKLASAATSRDRALSTPLRDAEKRIMRMPDYEELVSAHSRRWERHWKVFGMKLPTGRTDALALSFNAFHVLQNTALVNRDLDAGTPARGLYGEGYRGHIFWDEIFVYPMLTMRQPALTRALLLYRYRRLDEARQMADQEGLRGARFPWQSGSDGREETPSQLYNPMNGEWMADNSHHQYHVGLDAAYSVWQYYQVTGDLAFLTDVGAELLIEVARMFASKATYDPETDRYSIAGVMGPDEFHDGYPDAPGEGLRDNAYTNVLASWALSRARIALGHLDPHVAASLRDQLGLTHAEIEEWDHIARRLRLVFHEDGVLSQFDGYEDLKEFDWEGYKEKYGDIGRLDLILGSEGDSPNAYKVSKQADTVMLFYLFSADELGALLARMGYRMSRDEVARTINYYYDRSSHGSTLSEFVHAWAFSRCDLDKSWRMYQDALLADLENSKGSSTGEGIHLGVMAGTVDMLIRAYSGLQIRGDDLVLDPNVPSAVPELEFQIHFRGQPVQIIVEQDEVSLELHRGSQLPLNVVVRGVHRKLNPGERWVAPLPLRE</sequence>
<dbReference type="InterPro" id="IPR036412">
    <property type="entry name" value="HAD-like_sf"/>
</dbReference>
<protein>
    <submittedName>
        <fullName evidence="5">Beta-phosphoglucomutase</fullName>
    </submittedName>
</protein>
<keyword evidence="6" id="KW-1185">Reference proteome</keyword>
<dbReference type="SUPFAM" id="SSF48208">
    <property type="entry name" value="Six-hairpin glycosidases"/>
    <property type="match status" value="1"/>
</dbReference>
<feature type="domain" description="Glycoside hydrolase family 65 central catalytic" evidence="2">
    <location>
        <begin position="559"/>
        <end position="954"/>
    </location>
</feature>
<dbReference type="STRING" id="1224163.B841_02190"/>
<dbReference type="GO" id="GO:0005975">
    <property type="term" value="P:carbohydrate metabolic process"/>
    <property type="evidence" value="ECO:0007669"/>
    <property type="project" value="InterPro"/>
</dbReference>
<dbReference type="InterPro" id="IPR008928">
    <property type="entry name" value="6-hairpin_glycosidase_sf"/>
</dbReference>
<dbReference type="Pfam" id="PF03632">
    <property type="entry name" value="Glyco_hydro_65m"/>
    <property type="match status" value="1"/>
</dbReference>
<feature type="domain" description="Glycoside hydrolase family 65 C-terminal" evidence="3">
    <location>
        <begin position="964"/>
        <end position="1022"/>
    </location>
</feature>
<dbReference type="Gene3D" id="2.70.98.40">
    <property type="entry name" value="Glycoside hydrolase, family 65, N-terminal domain"/>
    <property type="match status" value="1"/>
</dbReference>
<reference evidence="5 6" key="1">
    <citation type="submission" date="2012-11" db="EMBL/GenBank/DDBJ databases">
        <title>The complete genome sequence of Corynebacterium maris Coryn-1 (=DSM 45190).</title>
        <authorList>
            <person name="Schaffert L."/>
            <person name="Albersmeier A."/>
            <person name="Kalinowski J."/>
            <person name="Ruckert C."/>
        </authorList>
    </citation>
    <scope>NUCLEOTIDE SEQUENCE [LARGE SCALE GENOMIC DNA]</scope>
    <source>
        <strain evidence="6">Coryn-1</strain>
    </source>
</reference>
<dbReference type="SUPFAM" id="SSF56784">
    <property type="entry name" value="HAD-like"/>
    <property type="match status" value="1"/>
</dbReference>
<dbReference type="InterPro" id="IPR006439">
    <property type="entry name" value="HAD-SF_hydro_IA"/>
</dbReference>
<name>S5TG72_9CORY</name>
<keyword evidence="1" id="KW-0326">Glycosidase</keyword>
<dbReference type="Pfam" id="PF00702">
    <property type="entry name" value="Hydrolase"/>
    <property type="match status" value="1"/>
</dbReference>
<evidence type="ECO:0000313" key="6">
    <source>
        <dbReference type="Proteomes" id="UP000015388"/>
    </source>
</evidence>
<dbReference type="PANTHER" id="PTHR11051:SF8">
    <property type="entry name" value="PROTEIN-GLUCOSYLGALACTOSYLHYDROXYLYSINE GLUCOSIDASE"/>
    <property type="match status" value="1"/>
</dbReference>
<dbReference type="InterPro" id="IPR005195">
    <property type="entry name" value="Glyco_hydro_65_M"/>
</dbReference>
<gene>
    <name evidence="5" type="ORF">B841_02190</name>
</gene>
<evidence type="ECO:0000259" key="3">
    <source>
        <dbReference type="Pfam" id="PF03633"/>
    </source>
</evidence>
<evidence type="ECO:0000256" key="1">
    <source>
        <dbReference type="ARBA" id="ARBA00023295"/>
    </source>
</evidence>
<dbReference type="InterPro" id="IPR011013">
    <property type="entry name" value="Gal_mutarotase_sf_dom"/>
</dbReference>
<dbReference type="GO" id="GO:0016757">
    <property type="term" value="F:glycosyltransferase activity"/>
    <property type="evidence" value="ECO:0007669"/>
    <property type="project" value="UniProtKB-ARBA"/>
</dbReference>
<dbReference type="InterPro" id="IPR037018">
    <property type="entry name" value="GH65_N"/>
</dbReference>
<dbReference type="OrthoDB" id="9816160at2"/>
<dbReference type="Proteomes" id="UP000015388">
    <property type="component" value="Chromosome"/>
</dbReference>
<dbReference type="eggNOG" id="COG1554">
    <property type="taxonomic scope" value="Bacteria"/>
</dbReference>
<dbReference type="HOGENOM" id="CLU_006285_1_0_11"/>
<dbReference type="AlphaFoldDB" id="S5TG72"/>
<evidence type="ECO:0000259" key="4">
    <source>
        <dbReference type="Pfam" id="PF03636"/>
    </source>
</evidence>
<dbReference type="PATRIC" id="fig|1224163.3.peg.443"/>
<evidence type="ECO:0000313" key="5">
    <source>
        <dbReference type="EMBL" id="AGS33921.1"/>
    </source>
</evidence>
<dbReference type="InterPro" id="IPR005196">
    <property type="entry name" value="Glyco_hydro_65_N"/>
</dbReference>